<name>A0A3M6TIC5_POCDA</name>
<evidence type="ECO:0000313" key="2">
    <source>
        <dbReference type="Proteomes" id="UP000275408"/>
    </source>
</evidence>
<evidence type="ECO:0000313" key="1">
    <source>
        <dbReference type="EMBL" id="RMX41018.1"/>
    </source>
</evidence>
<keyword evidence="2" id="KW-1185">Reference proteome</keyword>
<dbReference type="AlphaFoldDB" id="A0A3M6TIC5"/>
<reference evidence="1 2" key="1">
    <citation type="journal article" date="2018" name="Sci. Rep.">
        <title>Comparative analysis of the Pocillopora damicornis genome highlights role of immune system in coral evolution.</title>
        <authorList>
            <person name="Cunning R."/>
            <person name="Bay R.A."/>
            <person name="Gillette P."/>
            <person name="Baker A.C."/>
            <person name="Traylor-Knowles N."/>
        </authorList>
    </citation>
    <scope>NUCLEOTIDE SEQUENCE [LARGE SCALE GENOMIC DNA]</scope>
    <source>
        <strain evidence="1">RSMAS</strain>
        <tissue evidence="1">Whole animal</tissue>
    </source>
</reference>
<sequence length="107" mass="11816">MVGGPVKHEIGDGTRFAELVYVWDPNTIWTLLVRCTYPDYNAFISATEIVNSAKTVHNQLKLLGGQLSLPDCCGAHVTLSPEGVIPGQDLSGTFKFEYQDFLKKTKL</sequence>
<comment type="caution">
    <text evidence="1">The sequence shown here is derived from an EMBL/GenBank/DDBJ whole genome shotgun (WGS) entry which is preliminary data.</text>
</comment>
<dbReference type="EMBL" id="RCHS01003537">
    <property type="protein sequence ID" value="RMX41018.1"/>
    <property type="molecule type" value="Genomic_DNA"/>
</dbReference>
<organism evidence="1 2">
    <name type="scientific">Pocillopora damicornis</name>
    <name type="common">Cauliflower coral</name>
    <name type="synonym">Millepora damicornis</name>
    <dbReference type="NCBI Taxonomy" id="46731"/>
    <lineage>
        <taxon>Eukaryota</taxon>
        <taxon>Metazoa</taxon>
        <taxon>Cnidaria</taxon>
        <taxon>Anthozoa</taxon>
        <taxon>Hexacorallia</taxon>
        <taxon>Scleractinia</taxon>
        <taxon>Astrocoeniina</taxon>
        <taxon>Pocilloporidae</taxon>
        <taxon>Pocillopora</taxon>
    </lineage>
</organism>
<dbReference type="Proteomes" id="UP000275408">
    <property type="component" value="Unassembled WGS sequence"/>
</dbReference>
<protein>
    <submittedName>
        <fullName evidence="1">Uncharacterized protein</fullName>
    </submittedName>
</protein>
<gene>
    <name evidence="1" type="ORF">pdam_00011553</name>
</gene>
<proteinExistence type="predicted"/>
<accession>A0A3M6TIC5</accession>